<evidence type="ECO:0000313" key="1">
    <source>
        <dbReference type="EMBL" id="CZX89095.1"/>
    </source>
</evidence>
<dbReference type="Proteomes" id="UP000076063">
    <property type="component" value="Unassembled WGS sequence"/>
</dbReference>
<name>A0A822X2M6_9ENTR</name>
<dbReference type="EMBL" id="FJZI01000008">
    <property type="protein sequence ID" value="CZX89095.1"/>
    <property type="molecule type" value="Genomic_DNA"/>
</dbReference>
<evidence type="ECO:0000313" key="2">
    <source>
        <dbReference type="Proteomes" id="UP000076063"/>
    </source>
</evidence>
<reference evidence="1 2" key="1">
    <citation type="submission" date="2016-03" db="EMBL/GenBank/DDBJ databases">
        <authorList>
            <consortium name="Pathogen Informatics"/>
        </authorList>
    </citation>
    <scope>NUCLEOTIDE SEQUENCE [LARGE SCALE GENOMIC DNA]</scope>
    <source>
        <strain evidence="2">e1527</strain>
    </source>
</reference>
<proteinExistence type="predicted"/>
<organism evidence="1 2">
    <name type="scientific">Enterobacter bugandensis</name>
    <dbReference type="NCBI Taxonomy" id="881260"/>
    <lineage>
        <taxon>Bacteria</taxon>
        <taxon>Pseudomonadati</taxon>
        <taxon>Pseudomonadota</taxon>
        <taxon>Gammaproteobacteria</taxon>
        <taxon>Enterobacterales</taxon>
        <taxon>Enterobacteriaceae</taxon>
        <taxon>Enterobacter</taxon>
    </lineage>
</organism>
<gene>
    <name evidence="1" type="ORF">SAMEA2273372_03532</name>
</gene>
<accession>A0A822X2M6</accession>
<sequence length="47" mass="5560">MFNNSFSLLHKFLSPISAVYFPEQVILNMEQTPRNFIADRLLMQIFP</sequence>
<comment type="caution">
    <text evidence="1">The sequence shown here is derived from an EMBL/GenBank/DDBJ whole genome shotgun (WGS) entry which is preliminary data.</text>
</comment>
<protein>
    <submittedName>
        <fullName evidence="1">Uncharacterized protein</fullName>
    </submittedName>
</protein>
<dbReference type="AlphaFoldDB" id="A0A822X2M6"/>